<dbReference type="OrthoDB" id="2414723at2759"/>
<feature type="compositionally biased region" description="Pro residues" evidence="1">
    <location>
        <begin position="145"/>
        <end position="154"/>
    </location>
</feature>
<dbReference type="Gene3D" id="3.30.710.10">
    <property type="entry name" value="Potassium Channel Kv1.1, Chain A"/>
    <property type="match status" value="2"/>
</dbReference>
<proteinExistence type="predicted"/>
<feature type="region of interest" description="Disordered" evidence="1">
    <location>
        <begin position="520"/>
        <end position="559"/>
    </location>
</feature>
<dbReference type="CDD" id="cd18316">
    <property type="entry name" value="BTB_POZ_KCTD-like"/>
    <property type="match status" value="1"/>
</dbReference>
<dbReference type="InterPro" id="IPR011333">
    <property type="entry name" value="SKP1/BTB/POZ_sf"/>
</dbReference>
<dbReference type="PANTHER" id="PTHR31758">
    <property type="entry name" value="BTB/POZ DOMAIN-CONTAINING PROTEIN YLR108C"/>
    <property type="match status" value="1"/>
</dbReference>
<sequence>MTDARDFAAFPSTDQAYPQGRSGASGERYDAERGTNASQTPVEEPSGRYSAFGTQQALQSPVTGQFHYGGFNPPGPLVWDWNSALEFSDFANGYEPQGELVQELHTQRAPTNDFTIPLPITNTDAGYPSPQPIPGAHPAGTQNPLSPPPRPQQRPPLQTGMKRKADSEPTSAVSQAVSETAPPAKRANKSRSSSTASASATSPVTSAPSNVPNASRRTSMTQITIPSAASDSAATAANAAANEVQRKKEPSKGTGPQGRVIDVSKPRKIVESPSGVEVLPAGKVFPIQIGSELFRLSGASISSDAPSYFSHFFGEQLHANAGRAGDLRTLYIDRDPDTFREIVLHLQGYHIVPRDGEHFVRLFADAQFYSLPRLTKQLFSTDIFIRIGGTPFQVPRDLFSAPGDSPNYFSLGFAQFFSTPSEVFPGLDRSALLRPPSISPPAVPNKNGQIFAELVKLLQGYPVDIKNDVHRQQLLKDARYFHLKGLEQRLIACEISYNLKRRQSEILIKLDDIRQSGIAFSPDPTDASSSGSGSNAPSAVAASPAPVSKPSSPAPGFPGSQFKAGTVTYARPYTDDQALANILILELSTSETTTLHFPAYPPTQSSPTTPLSLNLRATFHGNTLARITSLFGVIASKMGLPATQPLGLMMLQSGGGVAAQPVSPANSGVSESRVRIRLEPDCYIELDNTAVELGVDAESGRLGLKRVAASRRMKRNDWVWGGAKKDDGEGEGEGEGEEWVVKRAHWRLRVEPVEGEGKMMVVLCGVKVEGFCMERVRNQQRGFLGA</sequence>
<evidence type="ECO:0000313" key="2">
    <source>
        <dbReference type="EMBL" id="KAF1998445.1"/>
    </source>
</evidence>
<feature type="region of interest" description="Disordered" evidence="1">
    <location>
        <begin position="1"/>
        <end position="50"/>
    </location>
</feature>
<name>A0A6A5WGY1_9PLEO</name>
<feature type="region of interest" description="Disordered" evidence="1">
    <location>
        <begin position="112"/>
        <end position="217"/>
    </location>
</feature>
<dbReference type="AlphaFoldDB" id="A0A6A5WGY1"/>
<dbReference type="EMBL" id="ML977604">
    <property type="protein sequence ID" value="KAF1998445.1"/>
    <property type="molecule type" value="Genomic_DNA"/>
</dbReference>
<dbReference type="SUPFAM" id="SSF54695">
    <property type="entry name" value="POZ domain"/>
    <property type="match status" value="1"/>
</dbReference>
<protein>
    <recommendedName>
        <fullName evidence="4">BTB/POZ domain-containing protein</fullName>
    </recommendedName>
</protein>
<organism evidence="2 3">
    <name type="scientific">Amniculicola lignicola CBS 123094</name>
    <dbReference type="NCBI Taxonomy" id="1392246"/>
    <lineage>
        <taxon>Eukaryota</taxon>
        <taxon>Fungi</taxon>
        <taxon>Dikarya</taxon>
        <taxon>Ascomycota</taxon>
        <taxon>Pezizomycotina</taxon>
        <taxon>Dothideomycetes</taxon>
        <taxon>Pleosporomycetidae</taxon>
        <taxon>Pleosporales</taxon>
        <taxon>Amniculicolaceae</taxon>
        <taxon>Amniculicola</taxon>
    </lineage>
</organism>
<reference evidence="2" key="1">
    <citation type="journal article" date="2020" name="Stud. Mycol.">
        <title>101 Dothideomycetes genomes: a test case for predicting lifestyles and emergence of pathogens.</title>
        <authorList>
            <person name="Haridas S."/>
            <person name="Albert R."/>
            <person name="Binder M."/>
            <person name="Bloem J."/>
            <person name="Labutti K."/>
            <person name="Salamov A."/>
            <person name="Andreopoulos B."/>
            <person name="Baker S."/>
            <person name="Barry K."/>
            <person name="Bills G."/>
            <person name="Bluhm B."/>
            <person name="Cannon C."/>
            <person name="Castanera R."/>
            <person name="Culley D."/>
            <person name="Daum C."/>
            <person name="Ezra D."/>
            <person name="Gonzalez J."/>
            <person name="Henrissat B."/>
            <person name="Kuo A."/>
            <person name="Liang C."/>
            <person name="Lipzen A."/>
            <person name="Lutzoni F."/>
            <person name="Magnuson J."/>
            <person name="Mondo S."/>
            <person name="Nolan M."/>
            <person name="Ohm R."/>
            <person name="Pangilinan J."/>
            <person name="Park H.-J."/>
            <person name="Ramirez L."/>
            <person name="Alfaro M."/>
            <person name="Sun H."/>
            <person name="Tritt A."/>
            <person name="Yoshinaga Y."/>
            <person name="Zwiers L.-H."/>
            <person name="Turgeon B."/>
            <person name="Goodwin S."/>
            <person name="Spatafora J."/>
            <person name="Crous P."/>
            <person name="Grigoriev I."/>
        </authorList>
    </citation>
    <scope>NUCLEOTIDE SEQUENCE</scope>
    <source>
        <strain evidence="2">CBS 123094</strain>
    </source>
</reference>
<dbReference type="PANTHER" id="PTHR31758:SF2">
    <property type="entry name" value="BTB_POZ DOMAIN-CONTAINING PROTEIN YLR108C"/>
    <property type="match status" value="1"/>
</dbReference>
<feature type="compositionally biased region" description="Polar residues" evidence="1">
    <location>
        <begin position="112"/>
        <end position="124"/>
    </location>
</feature>
<accession>A0A6A5WGY1</accession>
<feature type="compositionally biased region" description="Polar residues" evidence="1">
    <location>
        <begin position="168"/>
        <end position="178"/>
    </location>
</feature>
<evidence type="ECO:0008006" key="4">
    <source>
        <dbReference type="Google" id="ProtNLM"/>
    </source>
</evidence>
<keyword evidence="3" id="KW-1185">Reference proteome</keyword>
<evidence type="ECO:0000313" key="3">
    <source>
        <dbReference type="Proteomes" id="UP000799779"/>
    </source>
</evidence>
<dbReference type="Proteomes" id="UP000799779">
    <property type="component" value="Unassembled WGS sequence"/>
</dbReference>
<feature type="region of interest" description="Disordered" evidence="1">
    <location>
        <begin position="234"/>
        <end position="262"/>
    </location>
</feature>
<gene>
    <name evidence="2" type="ORF">P154DRAFT_439225</name>
</gene>
<evidence type="ECO:0000256" key="1">
    <source>
        <dbReference type="SAM" id="MobiDB-lite"/>
    </source>
</evidence>
<feature type="compositionally biased region" description="Low complexity" evidence="1">
    <location>
        <begin position="190"/>
        <end position="210"/>
    </location>
</feature>
<feature type="compositionally biased region" description="Low complexity" evidence="1">
    <location>
        <begin position="521"/>
        <end position="551"/>
    </location>
</feature>